<protein>
    <recommendedName>
        <fullName evidence="1">SPOR domain-containing protein</fullName>
    </recommendedName>
</protein>
<proteinExistence type="predicted"/>
<reference evidence="2 5" key="1">
    <citation type="submission" date="2021-11" db="EMBL/GenBank/DDBJ databases">
        <title>Draft genome sequence of Capnocytophaga sp. strain KC07075 isolated from cat oral cavity.</title>
        <authorList>
            <person name="Suzuki M."/>
            <person name="Imaoka K."/>
            <person name="Kimura M."/>
            <person name="Morikawa S."/>
            <person name="Maeda K."/>
        </authorList>
    </citation>
    <scope>NUCLEOTIDE SEQUENCE</scope>
    <source>
        <strain evidence="2">KC07075</strain>
        <strain evidence="3 5">KC07079</strain>
    </source>
</reference>
<dbReference type="SUPFAM" id="SSF110997">
    <property type="entry name" value="Sporulation related repeat"/>
    <property type="match status" value="1"/>
</dbReference>
<dbReference type="AlphaFoldDB" id="A0AAV5AZ95"/>
<keyword evidence="5" id="KW-1185">Reference proteome</keyword>
<dbReference type="EMBL" id="BQKB01000008">
    <property type="protein sequence ID" value="GJM52040.1"/>
    <property type="molecule type" value="Genomic_DNA"/>
</dbReference>
<evidence type="ECO:0000259" key="1">
    <source>
        <dbReference type="PROSITE" id="PS51724"/>
    </source>
</evidence>
<dbReference type="EMBL" id="BQKA01000023">
    <property type="protein sequence ID" value="GJM50197.1"/>
    <property type="molecule type" value="Genomic_DNA"/>
</dbReference>
<dbReference type="GO" id="GO:0042834">
    <property type="term" value="F:peptidoglycan binding"/>
    <property type="evidence" value="ECO:0007669"/>
    <property type="project" value="InterPro"/>
</dbReference>
<dbReference type="Pfam" id="PF05036">
    <property type="entry name" value="SPOR"/>
    <property type="match status" value="1"/>
</dbReference>
<dbReference type="InterPro" id="IPR007730">
    <property type="entry name" value="SPOR-like_dom"/>
</dbReference>
<dbReference type="Proteomes" id="UP001208692">
    <property type="component" value="Unassembled WGS sequence"/>
</dbReference>
<evidence type="ECO:0000313" key="2">
    <source>
        <dbReference type="EMBL" id="GJM50197.1"/>
    </source>
</evidence>
<gene>
    <name evidence="2" type="ORF">RCZ15_11710</name>
    <name evidence="3" type="ORF">RCZ16_03580</name>
</gene>
<dbReference type="RefSeq" id="WP_264857500.1">
    <property type="nucleotide sequence ID" value="NZ_BQKA01000023.1"/>
</dbReference>
<dbReference type="InterPro" id="IPR036680">
    <property type="entry name" value="SPOR-like_sf"/>
</dbReference>
<dbReference type="Proteomes" id="UP001207736">
    <property type="component" value="Unassembled WGS sequence"/>
</dbReference>
<name>A0AAV5AZ95_9FLAO</name>
<dbReference type="PROSITE" id="PS51724">
    <property type="entry name" value="SPOR"/>
    <property type="match status" value="1"/>
</dbReference>
<evidence type="ECO:0000313" key="4">
    <source>
        <dbReference type="Proteomes" id="UP001207736"/>
    </source>
</evidence>
<evidence type="ECO:0000313" key="5">
    <source>
        <dbReference type="Proteomes" id="UP001208692"/>
    </source>
</evidence>
<sequence length="95" mass="10931">MKINQSAQIKELMEVKKEFGQLEKTFQIQIYNGNVTDANNEMKNASAKLNMPVSITFETPNYKVRVGKFRSRIEAEKAQTKVRAHYPACFVISPY</sequence>
<accession>A0AAV5AZ95</accession>
<organism evidence="2 4">
    <name type="scientific">Capnocytophaga catalasegens</name>
    <dbReference type="NCBI Taxonomy" id="1004260"/>
    <lineage>
        <taxon>Bacteria</taxon>
        <taxon>Pseudomonadati</taxon>
        <taxon>Bacteroidota</taxon>
        <taxon>Flavobacteriia</taxon>
        <taxon>Flavobacteriales</taxon>
        <taxon>Flavobacteriaceae</taxon>
        <taxon>Capnocytophaga</taxon>
    </lineage>
</organism>
<comment type="caution">
    <text evidence="2">The sequence shown here is derived from an EMBL/GenBank/DDBJ whole genome shotgun (WGS) entry which is preliminary data.</text>
</comment>
<dbReference type="Gene3D" id="3.30.70.1070">
    <property type="entry name" value="Sporulation related repeat"/>
    <property type="match status" value="1"/>
</dbReference>
<evidence type="ECO:0000313" key="3">
    <source>
        <dbReference type="EMBL" id="GJM52040.1"/>
    </source>
</evidence>
<feature type="domain" description="SPOR" evidence="1">
    <location>
        <begin position="20"/>
        <end position="95"/>
    </location>
</feature>